<feature type="transmembrane region" description="Helical" evidence="5">
    <location>
        <begin position="176"/>
        <end position="195"/>
    </location>
</feature>
<gene>
    <name evidence="6" type="ORF">IP98_02843</name>
</gene>
<evidence type="ECO:0000256" key="2">
    <source>
        <dbReference type="ARBA" id="ARBA00022692"/>
    </source>
</evidence>
<feature type="transmembrane region" description="Helical" evidence="5">
    <location>
        <begin position="344"/>
        <end position="364"/>
    </location>
</feature>
<dbReference type="RefSeq" id="WP_023572024.1">
    <property type="nucleotide sequence ID" value="NZ_AVBI01000026.1"/>
</dbReference>
<keyword evidence="7" id="KW-1185">Reference proteome</keyword>
<keyword evidence="2 5" id="KW-0812">Transmembrane</keyword>
<dbReference type="GO" id="GO:0005886">
    <property type="term" value="C:plasma membrane"/>
    <property type="evidence" value="ECO:0007669"/>
    <property type="project" value="TreeGrafter"/>
</dbReference>
<sequence>MQNNRYNKGLFEDWVPKPVQLLLILAFIILLFPMSSIYVGNLSYMVGETGQMAEYFMWANFAGTVGMGAAMPIAFRVKLAFKIRDKVVFILLLLALFNYIMATAEHPIIIVLISVLMNFFKMLALIEFMLPIMMILNPDGNRGKFYAMFYPFILGIAQIGGYLVTKEANYKGWEYVYFQSTVICLVLAIVALIFMHKKYFDKPLPLYYIDWISGLLFIISFSLLAYVLSFGKQQDWFTSEKILVASILSVVTFLILFIRQKTLKYPFLSFEIFSRSNVKHGMLMLLMLGMFMALSSVQNIYTVGIQNYDPIHNGNLNMMMLPGFIVAGIFAYKWFNAHKPIKYYIFAGFASMMLYSLLMYFYMVPELNYERWYLPMFFKGFGMCSLFISAWFYTLDNLEIGEMLAAIGIVMVWRTFIAIGIFSAIFSWFQYQFQIESLGNLAIYYDGMNLSQQNVMTNLKSIQFNAILAANKRLIGYVLIAGIGVLFYVITHHYGKDRYVLVKLRELTDATKREFRKEKKED</sequence>
<dbReference type="InterPro" id="IPR036259">
    <property type="entry name" value="MFS_trans_sf"/>
</dbReference>
<feature type="transmembrane region" description="Helical" evidence="5">
    <location>
        <begin position="145"/>
        <end position="164"/>
    </location>
</feature>
<feature type="transmembrane region" description="Helical" evidence="5">
    <location>
        <begin position="376"/>
        <end position="393"/>
    </location>
</feature>
<dbReference type="Proteomes" id="UP000319848">
    <property type="component" value="Unassembled WGS sequence"/>
</dbReference>
<comment type="subcellular location">
    <subcellularLocation>
        <location evidence="1">Membrane</location>
        <topology evidence="1">Multi-pass membrane protein</topology>
    </subcellularLocation>
</comment>
<organism evidence="6 7">
    <name type="scientific">Flavobacterium cauense R2A-7</name>
    <dbReference type="NCBI Taxonomy" id="1341154"/>
    <lineage>
        <taxon>Bacteria</taxon>
        <taxon>Pseudomonadati</taxon>
        <taxon>Bacteroidota</taxon>
        <taxon>Flavobacteriia</taxon>
        <taxon>Flavobacteriales</taxon>
        <taxon>Flavobacteriaceae</taxon>
        <taxon>Flavobacterium</taxon>
    </lineage>
</organism>
<feature type="transmembrane region" description="Helical" evidence="5">
    <location>
        <begin position="280"/>
        <end position="302"/>
    </location>
</feature>
<evidence type="ECO:0000256" key="5">
    <source>
        <dbReference type="SAM" id="Phobius"/>
    </source>
</evidence>
<evidence type="ECO:0000313" key="7">
    <source>
        <dbReference type="Proteomes" id="UP000319848"/>
    </source>
</evidence>
<dbReference type="AlphaFoldDB" id="V6RW68"/>
<feature type="transmembrane region" description="Helical" evidence="5">
    <location>
        <begin position="405"/>
        <end position="429"/>
    </location>
</feature>
<dbReference type="Gene3D" id="1.20.1250.20">
    <property type="entry name" value="MFS general substrate transporter like domains"/>
    <property type="match status" value="1"/>
</dbReference>
<dbReference type="SUPFAM" id="SSF103473">
    <property type="entry name" value="MFS general substrate transporter"/>
    <property type="match status" value="1"/>
</dbReference>
<keyword evidence="3 5" id="KW-1133">Transmembrane helix</keyword>
<feature type="transmembrane region" description="Helical" evidence="5">
    <location>
        <begin position="55"/>
        <end position="75"/>
    </location>
</feature>
<name>V6RW68_9FLAO</name>
<feature type="transmembrane region" description="Helical" evidence="5">
    <location>
        <begin position="108"/>
        <end position="133"/>
    </location>
</feature>
<dbReference type="PANTHER" id="PTHR23501">
    <property type="entry name" value="MAJOR FACILITATOR SUPERFAMILY"/>
    <property type="match status" value="1"/>
</dbReference>
<evidence type="ECO:0008006" key="8">
    <source>
        <dbReference type="Google" id="ProtNLM"/>
    </source>
</evidence>
<feature type="transmembrane region" description="Helical" evidence="5">
    <location>
        <begin position="242"/>
        <end position="259"/>
    </location>
</feature>
<keyword evidence="4 5" id="KW-0472">Membrane</keyword>
<dbReference type="PANTHER" id="PTHR23501:SF5">
    <property type="entry name" value="TRANSPORT PROTEIN"/>
    <property type="match status" value="1"/>
</dbReference>
<dbReference type="GO" id="GO:0022857">
    <property type="term" value="F:transmembrane transporter activity"/>
    <property type="evidence" value="ECO:0007669"/>
    <property type="project" value="TreeGrafter"/>
</dbReference>
<dbReference type="STRING" id="1341154.FCR2A7T_29520"/>
<reference evidence="6 7" key="1">
    <citation type="journal article" date="2015" name="Stand. Genomic Sci.">
        <title>Genomic Encyclopedia of Bacterial and Archaeal Type Strains, Phase III: the genomes of soil and plant-associated and newly described type strains.</title>
        <authorList>
            <person name="Whitman W.B."/>
            <person name="Woyke T."/>
            <person name="Klenk H.P."/>
            <person name="Zhou Y."/>
            <person name="Lilburn T.G."/>
            <person name="Beck B.J."/>
            <person name="De Vos P."/>
            <person name="Vandamme P."/>
            <person name="Eisen J.A."/>
            <person name="Garrity G."/>
            <person name="Hugenholtz P."/>
            <person name="Kyrpides N.C."/>
        </authorList>
    </citation>
    <scope>NUCLEOTIDE SEQUENCE [LARGE SCALE GENOMIC DNA]</scope>
    <source>
        <strain evidence="6 7">CGMCC 1.7270</strain>
    </source>
</reference>
<accession>V6RW68</accession>
<evidence type="ECO:0000256" key="3">
    <source>
        <dbReference type="ARBA" id="ARBA00022989"/>
    </source>
</evidence>
<proteinExistence type="predicted"/>
<protein>
    <recommendedName>
        <fullName evidence="8">MFS transporter</fullName>
    </recommendedName>
</protein>
<dbReference type="EMBL" id="VLKQ01000017">
    <property type="protein sequence ID" value="TWI08086.1"/>
    <property type="molecule type" value="Genomic_DNA"/>
</dbReference>
<evidence type="ECO:0000256" key="4">
    <source>
        <dbReference type="ARBA" id="ARBA00023136"/>
    </source>
</evidence>
<evidence type="ECO:0000256" key="1">
    <source>
        <dbReference type="ARBA" id="ARBA00004141"/>
    </source>
</evidence>
<feature type="transmembrane region" description="Helical" evidence="5">
    <location>
        <begin position="21"/>
        <end position="40"/>
    </location>
</feature>
<feature type="transmembrane region" description="Helical" evidence="5">
    <location>
        <begin position="87"/>
        <end position="102"/>
    </location>
</feature>
<feature type="transmembrane region" description="Helical" evidence="5">
    <location>
        <begin position="207"/>
        <end position="230"/>
    </location>
</feature>
<feature type="transmembrane region" description="Helical" evidence="5">
    <location>
        <begin position="474"/>
        <end position="495"/>
    </location>
</feature>
<feature type="transmembrane region" description="Helical" evidence="5">
    <location>
        <begin position="314"/>
        <end position="332"/>
    </location>
</feature>
<comment type="caution">
    <text evidence="6">The sequence shown here is derived from an EMBL/GenBank/DDBJ whole genome shotgun (WGS) entry which is preliminary data.</text>
</comment>
<dbReference type="OrthoDB" id="1404010at2"/>
<evidence type="ECO:0000313" key="6">
    <source>
        <dbReference type="EMBL" id="TWI08086.1"/>
    </source>
</evidence>